<evidence type="ECO:0000313" key="4">
    <source>
        <dbReference type="Proteomes" id="UP000034539"/>
    </source>
</evidence>
<evidence type="ECO:0000313" key="3">
    <source>
        <dbReference type="EMBL" id="KKR31566.1"/>
    </source>
</evidence>
<reference evidence="3 4" key="1">
    <citation type="journal article" date="2015" name="Nature">
        <title>rRNA introns, odd ribosomes, and small enigmatic genomes across a large radiation of phyla.</title>
        <authorList>
            <person name="Brown C.T."/>
            <person name="Hug L.A."/>
            <person name="Thomas B.C."/>
            <person name="Sharon I."/>
            <person name="Castelle C.J."/>
            <person name="Singh A."/>
            <person name="Wilkins M.J."/>
            <person name="Williams K.H."/>
            <person name="Banfield J.F."/>
        </authorList>
    </citation>
    <scope>NUCLEOTIDE SEQUENCE [LARGE SCALE GENOMIC DNA]</scope>
</reference>
<dbReference type="PANTHER" id="PTHR43540">
    <property type="entry name" value="PEROXYUREIDOACRYLATE/UREIDOACRYLATE AMIDOHYDROLASE-RELATED"/>
    <property type="match status" value="1"/>
</dbReference>
<accession>A0A0G0Q2G6</accession>
<gene>
    <name evidence="3" type="ORF">UT63_C0066G0012</name>
</gene>
<dbReference type="CDD" id="cd00431">
    <property type="entry name" value="cysteine_hydrolases"/>
    <property type="match status" value="1"/>
</dbReference>
<dbReference type="Pfam" id="PF00857">
    <property type="entry name" value="Isochorismatase"/>
    <property type="match status" value="1"/>
</dbReference>
<dbReference type="Proteomes" id="UP000034539">
    <property type="component" value="Unassembled WGS sequence"/>
</dbReference>
<dbReference type="InterPro" id="IPR000868">
    <property type="entry name" value="Isochorismatase-like_dom"/>
</dbReference>
<dbReference type="SUPFAM" id="SSF52499">
    <property type="entry name" value="Isochorismatase-like hydrolases"/>
    <property type="match status" value="1"/>
</dbReference>
<dbReference type="AlphaFoldDB" id="A0A0G0Q2G6"/>
<proteinExistence type="predicted"/>
<evidence type="ECO:0000259" key="2">
    <source>
        <dbReference type="Pfam" id="PF00857"/>
    </source>
</evidence>
<dbReference type="InterPro" id="IPR036380">
    <property type="entry name" value="Isochorismatase-like_sf"/>
</dbReference>
<keyword evidence="1 3" id="KW-0378">Hydrolase</keyword>
<organism evidence="3 4">
    <name type="scientific">Candidatus Gottesmanbacteria bacterium GW2011_GWC2_39_8</name>
    <dbReference type="NCBI Taxonomy" id="1618450"/>
    <lineage>
        <taxon>Bacteria</taxon>
        <taxon>Candidatus Gottesmaniibacteriota</taxon>
    </lineage>
</organism>
<evidence type="ECO:0000256" key="1">
    <source>
        <dbReference type="ARBA" id="ARBA00022801"/>
    </source>
</evidence>
<name>A0A0G0Q2G6_9BACT</name>
<protein>
    <submittedName>
        <fullName evidence="3">Isochorismatase hydrolase family protein</fullName>
    </submittedName>
</protein>
<feature type="domain" description="Isochorismatase-like" evidence="2">
    <location>
        <begin position="3"/>
        <end position="154"/>
    </location>
</feature>
<dbReference type="InterPro" id="IPR050272">
    <property type="entry name" value="Isochorismatase-like_hydrls"/>
</dbReference>
<sequence>MNALLIIDVQNYFINEISKGLPGKIAGFIEKNKFDFILFSQFFNTLNSFYYRLHHWDKMFASPDTDIVPELGKYVGKENVFKKYKFSVFTAQGFPEYLKLHYINQLFICGMDTDACIYMSEMEAVEKGYDAKVIKDLSLSQRGNKYHLKGIELLIKNLGKQSVITSDNYRYP</sequence>
<comment type="caution">
    <text evidence="3">The sequence shown here is derived from an EMBL/GenBank/DDBJ whole genome shotgun (WGS) entry which is preliminary data.</text>
</comment>
<dbReference type="EMBL" id="LBXN01000066">
    <property type="protein sequence ID" value="KKR31566.1"/>
    <property type="molecule type" value="Genomic_DNA"/>
</dbReference>
<dbReference type="Gene3D" id="3.40.50.850">
    <property type="entry name" value="Isochorismatase-like"/>
    <property type="match status" value="1"/>
</dbReference>
<dbReference type="GO" id="GO:0016787">
    <property type="term" value="F:hydrolase activity"/>
    <property type="evidence" value="ECO:0007669"/>
    <property type="project" value="UniProtKB-KW"/>
</dbReference>